<gene>
    <name evidence="12" type="ORF">Q5716_05965</name>
</gene>
<evidence type="ECO:0000256" key="8">
    <source>
        <dbReference type="ARBA" id="ARBA00023141"/>
    </source>
</evidence>
<keyword evidence="5" id="KW-0827">Tyrosine biosynthesis</keyword>
<keyword evidence="8" id="KW-0057">Aromatic amino acid biosynthesis</keyword>
<feature type="domain" description="Prephenate/arogenate dehydrogenase" evidence="10">
    <location>
        <begin position="8"/>
        <end position="285"/>
    </location>
</feature>
<evidence type="ECO:0000259" key="11">
    <source>
        <dbReference type="PROSITE" id="PS51671"/>
    </source>
</evidence>
<keyword evidence="13" id="KW-1185">Reference proteome</keyword>
<evidence type="ECO:0000256" key="3">
    <source>
        <dbReference type="ARBA" id="ARBA00012068"/>
    </source>
</evidence>
<comment type="caution">
    <text evidence="12">The sequence shown here is derived from an EMBL/GenBank/DDBJ whole genome shotgun (WGS) entry which is preliminary data.</text>
</comment>
<protein>
    <recommendedName>
        <fullName evidence="4">Prephenate dehydrogenase</fullName>
        <ecNumber evidence="3">1.3.1.12</ecNumber>
    </recommendedName>
</protein>
<evidence type="ECO:0000259" key="10">
    <source>
        <dbReference type="PROSITE" id="PS51176"/>
    </source>
</evidence>
<dbReference type="PROSITE" id="PS51176">
    <property type="entry name" value="PDH_ADH"/>
    <property type="match status" value="1"/>
</dbReference>
<dbReference type="GO" id="GO:0008977">
    <property type="term" value="F:prephenate dehydrogenase (NAD+) activity"/>
    <property type="evidence" value="ECO:0007669"/>
    <property type="project" value="UniProtKB-EC"/>
</dbReference>
<dbReference type="PROSITE" id="PS51671">
    <property type="entry name" value="ACT"/>
    <property type="match status" value="1"/>
</dbReference>
<dbReference type="InterPro" id="IPR008927">
    <property type="entry name" value="6-PGluconate_DH-like_C_sf"/>
</dbReference>
<dbReference type="NCBIfam" id="NF005112">
    <property type="entry name" value="PRK06545.2-4"/>
    <property type="match status" value="1"/>
</dbReference>
<dbReference type="InterPro" id="IPR046825">
    <property type="entry name" value="PDH_C"/>
</dbReference>
<evidence type="ECO:0000256" key="6">
    <source>
        <dbReference type="ARBA" id="ARBA00023002"/>
    </source>
</evidence>
<sequence>MADRRLAGPVRIVGTGLLGTSIGLALTARGVDVILADVSPASVALAVDYGAGRRAEAGDEPELVVVCVPPDVTAALVASELAAHPGALVTDVASVKVGPLAELLSLGADVSRYIGSHPMAGRERSGAISARADLFIGRPWVIAGHDGITYRRAAAVEQLALDLGAIPIEMTAEEHDRNVALVSHVPQVVSSLLARRLGAAPDSAVSLAGQGLRDTTRIASSDPELWVQILSANASPVVDILREFRDDLDAMIAALDAPDARGARRTIAESLAGGNAGVARIPGKHGQSAQFSQLVVIVDDRPGQLARLLTDIGEAGINMEDLRLEHSPGAQIGLAEISVLPEAEERLAGELVARGWRISEVSL</sequence>
<feature type="domain" description="ACT" evidence="11">
    <location>
        <begin position="293"/>
        <end position="363"/>
    </location>
</feature>
<dbReference type="Proteomes" id="UP001241072">
    <property type="component" value="Unassembled WGS sequence"/>
</dbReference>
<dbReference type="Pfam" id="PF02153">
    <property type="entry name" value="PDH_N"/>
    <property type="match status" value="1"/>
</dbReference>
<dbReference type="InterPro" id="IPR002912">
    <property type="entry name" value="ACT_dom"/>
</dbReference>
<dbReference type="InterPro" id="IPR003099">
    <property type="entry name" value="Prephen_DH"/>
</dbReference>
<comment type="pathway">
    <text evidence="1">Amino-acid biosynthesis; L-tyrosine biosynthesis; (4-hydroxyphenyl)pyruvate from prephenate (NAD(+) route): step 1/1.</text>
</comment>
<name>A0ABT9BPQ1_9MICO</name>
<evidence type="ECO:0000256" key="2">
    <source>
        <dbReference type="ARBA" id="ARBA00007964"/>
    </source>
</evidence>
<reference evidence="12 13" key="1">
    <citation type="submission" date="2023-07" db="EMBL/GenBank/DDBJ databases">
        <title>Protaetiibacter sp. nov WY-16 isolated from soil.</title>
        <authorList>
            <person name="Liu B."/>
            <person name="Wan Y."/>
        </authorList>
    </citation>
    <scope>NUCLEOTIDE SEQUENCE [LARGE SCALE GENOMIC DNA]</scope>
    <source>
        <strain evidence="12 13">WY-16</strain>
    </source>
</reference>
<dbReference type="Gene3D" id="1.10.3660.10">
    <property type="entry name" value="6-phosphogluconate dehydrogenase C-terminal like domain"/>
    <property type="match status" value="1"/>
</dbReference>
<dbReference type="Gene3D" id="3.40.50.720">
    <property type="entry name" value="NAD(P)-binding Rossmann-like Domain"/>
    <property type="match status" value="1"/>
</dbReference>
<dbReference type="SUPFAM" id="SSF55021">
    <property type="entry name" value="ACT-like"/>
    <property type="match status" value="1"/>
</dbReference>
<evidence type="ECO:0000313" key="12">
    <source>
        <dbReference type="EMBL" id="MDO7881771.1"/>
    </source>
</evidence>
<dbReference type="SUPFAM" id="SSF51735">
    <property type="entry name" value="NAD(P)-binding Rossmann-fold domains"/>
    <property type="match status" value="1"/>
</dbReference>
<dbReference type="InterPro" id="IPR045865">
    <property type="entry name" value="ACT-like_dom_sf"/>
</dbReference>
<keyword evidence="6 12" id="KW-0560">Oxidoreductase</keyword>
<accession>A0ABT9BPQ1</accession>
<evidence type="ECO:0000256" key="1">
    <source>
        <dbReference type="ARBA" id="ARBA00005067"/>
    </source>
</evidence>
<dbReference type="InterPro" id="IPR036291">
    <property type="entry name" value="NAD(P)-bd_dom_sf"/>
</dbReference>
<dbReference type="EMBL" id="JAUQUB010000001">
    <property type="protein sequence ID" value="MDO7881771.1"/>
    <property type="molecule type" value="Genomic_DNA"/>
</dbReference>
<keyword evidence="8" id="KW-0028">Amino-acid biosynthesis</keyword>
<evidence type="ECO:0000256" key="4">
    <source>
        <dbReference type="ARBA" id="ARBA00016891"/>
    </source>
</evidence>
<dbReference type="EC" id="1.3.1.12" evidence="3"/>
<dbReference type="Pfam" id="PF20463">
    <property type="entry name" value="PDH_C"/>
    <property type="match status" value="1"/>
</dbReference>
<keyword evidence="7" id="KW-0520">NAD</keyword>
<evidence type="ECO:0000256" key="5">
    <source>
        <dbReference type="ARBA" id="ARBA00022498"/>
    </source>
</evidence>
<dbReference type="SUPFAM" id="SSF48179">
    <property type="entry name" value="6-phosphogluconate dehydrogenase C-terminal domain-like"/>
    <property type="match status" value="1"/>
</dbReference>
<dbReference type="PANTHER" id="PTHR21363:SF0">
    <property type="entry name" value="PREPHENATE DEHYDROGENASE [NADP(+)]"/>
    <property type="match status" value="1"/>
</dbReference>
<evidence type="ECO:0000256" key="7">
    <source>
        <dbReference type="ARBA" id="ARBA00023027"/>
    </source>
</evidence>
<comment type="catalytic activity">
    <reaction evidence="9">
        <text>prephenate + NAD(+) = 3-(4-hydroxyphenyl)pyruvate + CO2 + NADH</text>
        <dbReference type="Rhea" id="RHEA:13869"/>
        <dbReference type="ChEBI" id="CHEBI:16526"/>
        <dbReference type="ChEBI" id="CHEBI:29934"/>
        <dbReference type="ChEBI" id="CHEBI:36242"/>
        <dbReference type="ChEBI" id="CHEBI:57540"/>
        <dbReference type="ChEBI" id="CHEBI:57945"/>
        <dbReference type="EC" id="1.3.1.12"/>
    </reaction>
</comment>
<evidence type="ECO:0000256" key="9">
    <source>
        <dbReference type="ARBA" id="ARBA00049260"/>
    </source>
</evidence>
<dbReference type="NCBIfam" id="NF005111">
    <property type="entry name" value="PRK06545.2-3"/>
    <property type="match status" value="1"/>
</dbReference>
<dbReference type="RefSeq" id="WP_305002170.1">
    <property type="nucleotide sequence ID" value="NZ_JAUQUB010000001.1"/>
</dbReference>
<organism evidence="12 13">
    <name type="scientific">Antiquaquibacter soli</name>
    <dbReference type="NCBI Taxonomy" id="3064523"/>
    <lineage>
        <taxon>Bacteria</taxon>
        <taxon>Bacillati</taxon>
        <taxon>Actinomycetota</taxon>
        <taxon>Actinomycetes</taxon>
        <taxon>Micrococcales</taxon>
        <taxon>Microbacteriaceae</taxon>
        <taxon>Antiquaquibacter</taxon>
    </lineage>
</organism>
<evidence type="ECO:0000313" key="13">
    <source>
        <dbReference type="Proteomes" id="UP001241072"/>
    </source>
</evidence>
<comment type="similarity">
    <text evidence="2">Belongs to the prephenate/arogenate dehydrogenase family.</text>
</comment>
<dbReference type="InterPro" id="IPR046826">
    <property type="entry name" value="PDH_N"/>
</dbReference>
<dbReference type="InterPro" id="IPR050812">
    <property type="entry name" value="Preph/Arog_dehydrog"/>
</dbReference>
<dbReference type="PANTHER" id="PTHR21363">
    <property type="entry name" value="PREPHENATE DEHYDROGENASE"/>
    <property type="match status" value="1"/>
</dbReference>
<proteinExistence type="inferred from homology"/>